<sequence>MTQIKHLLTEFERFAYGQSLPTVFTEMLNWTLLLFKKCNNETEQQSVIEAYQTHPKVKQLTTLITMIGDLADGFTDPLGELYMHAISKGHMGQYFTPQHLCDMMAMMQIGTTSRVSQTVLDPACGSGRMLLATAKIDRSLQLYGADLDLTCCKMALINMLFNSLQGEIAHMNSLSNEFYTGYQICTTLVGTHYIPYYIEFTEPEKSRIWLRPLRGNNDKSKFSTPFNPVSAAHPINGRQGLLFDW</sequence>
<gene>
    <name evidence="3" type="ORF">IRJ18_20320</name>
</gene>
<dbReference type="PRINTS" id="PR00507">
    <property type="entry name" value="N12N6MTFRASE"/>
</dbReference>
<name>A0ABR9XNS9_9SPHI</name>
<protein>
    <submittedName>
        <fullName evidence="3">SAM-dependent DNA methyltransferase</fullName>
    </submittedName>
</protein>
<comment type="caution">
    <text evidence="3">The sequence shown here is derived from an EMBL/GenBank/DDBJ whole genome shotgun (WGS) entry which is preliminary data.</text>
</comment>
<keyword evidence="4" id="KW-1185">Reference proteome</keyword>
<feature type="domain" description="DNA methylase adenine-specific" evidence="2">
    <location>
        <begin position="87"/>
        <end position="178"/>
    </location>
</feature>
<proteinExistence type="inferred from homology"/>
<evidence type="ECO:0000259" key="2">
    <source>
        <dbReference type="Pfam" id="PF02384"/>
    </source>
</evidence>
<dbReference type="Gene3D" id="3.40.50.150">
    <property type="entry name" value="Vaccinia Virus protein VP39"/>
    <property type="match status" value="1"/>
</dbReference>
<dbReference type="GO" id="GO:0008168">
    <property type="term" value="F:methyltransferase activity"/>
    <property type="evidence" value="ECO:0007669"/>
    <property type="project" value="UniProtKB-KW"/>
</dbReference>
<dbReference type="SUPFAM" id="SSF53335">
    <property type="entry name" value="S-adenosyl-L-methionine-dependent methyltransferases"/>
    <property type="match status" value="1"/>
</dbReference>
<keyword evidence="3" id="KW-0489">Methyltransferase</keyword>
<dbReference type="Pfam" id="PF02384">
    <property type="entry name" value="N6_Mtase"/>
    <property type="match status" value="1"/>
</dbReference>
<dbReference type="InterPro" id="IPR003356">
    <property type="entry name" value="DNA_methylase_A-5"/>
</dbReference>
<dbReference type="GO" id="GO:0032259">
    <property type="term" value="P:methylation"/>
    <property type="evidence" value="ECO:0007669"/>
    <property type="project" value="UniProtKB-KW"/>
</dbReference>
<organism evidence="3 4">
    <name type="scientific">Mucilaginibacter boryungensis</name>
    <dbReference type="NCBI Taxonomy" id="768480"/>
    <lineage>
        <taxon>Bacteria</taxon>
        <taxon>Pseudomonadati</taxon>
        <taxon>Bacteroidota</taxon>
        <taxon>Sphingobacteriia</taxon>
        <taxon>Sphingobacteriales</taxon>
        <taxon>Sphingobacteriaceae</taxon>
        <taxon>Mucilaginibacter</taxon>
    </lineage>
</organism>
<accession>A0ABR9XNS9</accession>
<dbReference type="EMBL" id="JADFFM010000002">
    <property type="protein sequence ID" value="MBE9668725.1"/>
    <property type="molecule type" value="Genomic_DNA"/>
</dbReference>
<evidence type="ECO:0000256" key="1">
    <source>
        <dbReference type="ARBA" id="ARBA00006594"/>
    </source>
</evidence>
<dbReference type="InterPro" id="IPR052916">
    <property type="entry name" value="Type-I_RE_MTase_Subunit"/>
</dbReference>
<comment type="similarity">
    <text evidence="1">Belongs to the N(4)/N(6)-methyltransferase family.</text>
</comment>
<keyword evidence="3" id="KW-0808">Transferase</keyword>
<reference evidence="3 4" key="1">
    <citation type="submission" date="2020-10" db="EMBL/GenBank/DDBJ databases">
        <title>Mucilaginibacter mali sp. nov., isolated from rhizosphere soil of apple orchard.</title>
        <authorList>
            <person name="Lee J.-S."/>
            <person name="Kim H.S."/>
            <person name="Kim J.-S."/>
        </authorList>
    </citation>
    <scope>NUCLEOTIDE SEQUENCE [LARGE SCALE GENOMIC DNA]</scope>
    <source>
        <strain evidence="3 4">KCTC 23157</strain>
    </source>
</reference>
<dbReference type="PANTHER" id="PTHR42998:SF1">
    <property type="entry name" value="TYPE I RESTRICTION ENZYME HINDI METHYLASE SUBUNIT"/>
    <property type="match status" value="1"/>
</dbReference>
<dbReference type="PANTHER" id="PTHR42998">
    <property type="entry name" value="TYPE I RESTRICTION ENZYME HINDVIIP M PROTEIN-RELATED"/>
    <property type="match status" value="1"/>
</dbReference>
<dbReference type="RefSeq" id="WP_194108112.1">
    <property type="nucleotide sequence ID" value="NZ_JADFFM010000002.1"/>
</dbReference>
<dbReference type="InterPro" id="IPR029063">
    <property type="entry name" value="SAM-dependent_MTases_sf"/>
</dbReference>
<evidence type="ECO:0000313" key="3">
    <source>
        <dbReference type="EMBL" id="MBE9668725.1"/>
    </source>
</evidence>
<evidence type="ECO:0000313" key="4">
    <source>
        <dbReference type="Proteomes" id="UP000632774"/>
    </source>
</evidence>
<dbReference type="Proteomes" id="UP000632774">
    <property type="component" value="Unassembled WGS sequence"/>
</dbReference>